<comment type="caution">
    <text evidence="1">The sequence shown here is derived from an EMBL/GenBank/DDBJ whole genome shotgun (WGS) entry which is preliminary data.</text>
</comment>
<evidence type="ECO:0000313" key="2">
    <source>
        <dbReference type="Proteomes" id="UP000485058"/>
    </source>
</evidence>
<gene>
    <name evidence="1" type="ORF">HaLaN_10660</name>
</gene>
<name>A0A699YWF9_HAELA</name>
<proteinExistence type="predicted"/>
<dbReference type="Proteomes" id="UP000485058">
    <property type="component" value="Unassembled WGS sequence"/>
</dbReference>
<accession>A0A699YWF9</accession>
<dbReference type="EMBL" id="BLLF01000743">
    <property type="protein sequence ID" value="GFH14577.1"/>
    <property type="molecule type" value="Genomic_DNA"/>
</dbReference>
<organism evidence="1 2">
    <name type="scientific">Haematococcus lacustris</name>
    <name type="common">Green alga</name>
    <name type="synonym">Haematococcus pluvialis</name>
    <dbReference type="NCBI Taxonomy" id="44745"/>
    <lineage>
        <taxon>Eukaryota</taxon>
        <taxon>Viridiplantae</taxon>
        <taxon>Chlorophyta</taxon>
        <taxon>core chlorophytes</taxon>
        <taxon>Chlorophyceae</taxon>
        <taxon>CS clade</taxon>
        <taxon>Chlamydomonadales</taxon>
        <taxon>Haematococcaceae</taxon>
        <taxon>Haematococcus</taxon>
    </lineage>
</organism>
<sequence length="361" mass="39556">MAFLCRSGSCTFEAYIHVSPQTAPRAHAQLSCINQHRSPGVGESPGGRAVCISACLPAAACDVAQQCPQECPQPSQHRHSCIWCYVDTNPICLCQHHLDIRDAAALHPGLRYFDMHCCLPPLTFCLTPSSVSVFQGLSVTIACHRQGLQHQCKQEQNCITACWALSPASAWHWLHPLNLWCLCAGLTNFAGTAKVVTFAVPIYLGNVGRNHSCRGLSVPGDCHTWPIRRPLTQVTRDETWNIPYTMNTSGCLGCYDTESRTKWCVELHKGAQRRSQAMDARTSSAPTPDWTSGGDCQWGLSLLALDLNAVLTDSAGKFMLSSLEESGKSHAHIACMQTSTCAQPLRHMFGHALARCVQPEW</sequence>
<keyword evidence="2" id="KW-1185">Reference proteome</keyword>
<protein>
    <submittedName>
        <fullName evidence="1">Uncharacterized protein</fullName>
    </submittedName>
</protein>
<reference evidence="1 2" key="1">
    <citation type="submission" date="2020-02" db="EMBL/GenBank/DDBJ databases">
        <title>Draft genome sequence of Haematococcus lacustris strain NIES-144.</title>
        <authorList>
            <person name="Morimoto D."/>
            <person name="Nakagawa S."/>
            <person name="Yoshida T."/>
            <person name="Sawayama S."/>
        </authorList>
    </citation>
    <scope>NUCLEOTIDE SEQUENCE [LARGE SCALE GENOMIC DNA]</scope>
    <source>
        <strain evidence="1 2">NIES-144</strain>
    </source>
</reference>
<dbReference type="AlphaFoldDB" id="A0A699YWF9"/>
<evidence type="ECO:0000313" key="1">
    <source>
        <dbReference type="EMBL" id="GFH14577.1"/>
    </source>
</evidence>